<gene>
    <name evidence="2" type="ORF">HINF_LOCUS24800</name>
    <name evidence="1" type="ORF">HINF_LOCUS29949</name>
</gene>
<keyword evidence="3" id="KW-1185">Reference proteome</keyword>
<dbReference type="EMBL" id="CATOUU010000699">
    <property type="protein sequence ID" value="CAI9942304.1"/>
    <property type="molecule type" value="Genomic_DNA"/>
</dbReference>
<sequence length="351" mass="41233">MHLSIANGYISLLNQELMLMNSKQLQYKFTKGQIENFLYYISLKRFKFVAQNSALKIPQNCTLNIIQHNGNYYILIFDFIFILSSNLDLQLISQIPDFAYFRNFGTNLNQSAQLFTLNSKLYVHNCSSKLFEVKNNNKLKCVNRKLLNYFHAQFCDKVFALTFNQIFQVNNINSYVKIKDIQSSALLFCSGPIIILVTVNDWQNHEVFYILNMLDSRVEIKQRKSLELITNKQMNYEMLKLGENGFKLKDYILDEIFPGPDFKTRVSEYEKAYKQKIPKCETKQISKFIFDSKMELIFEPQIRDVNTKLSLLTVKTRDLQFQTNVKINHLLSIQTQVVAKFNGLTYSEYDQ</sequence>
<accession>A0AA86PY16</accession>
<evidence type="ECO:0000313" key="2">
    <source>
        <dbReference type="EMBL" id="CAL6015412.1"/>
    </source>
</evidence>
<comment type="caution">
    <text evidence="1">The sequence shown here is derived from an EMBL/GenBank/DDBJ whole genome shotgun (WGS) entry which is preliminary data.</text>
</comment>
<name>A0AA86PY16_9EUKA</name>
<evidence type="ECO:0000313" key="3">
    <source>
        <dbReference type="Proteomes" id="UP001642409"/>
    </source>
</evidence>
<reference evidence="2 3" key="2">
    <citation type="submission" date="2024-07" db="EMBL/GenBank/DDBJ databases">
        <authorList>
            <person name="Akdeniz Z."/>
        </authorList>
    </citation>
    <scope>NUCLEOTIDE SEQUENCE [LARGE SCALE GENOMIC DNA]</scope>
</reference>
<dbReference type="AlphaFoldDB" id="A0AA86PY16"/>
<dbReference type="Proteomes" id="UP001642409">
    <property type="component" value="Unassembled WGS sequence"/>
</dbReference>
<proteinExistence type="predicted"/>
<protein>
    <submittedName>
        <fullName evidence="2">Hypothetical_protein</fullName>
    </submittedName>
</protein>
<evidence type="ECO:0000313" key="1">
    <source>
        <dbReference type="EMBL" id="CAI9942304.1"/>
    </source>
</evidence>
<dbReference type="EMBL" id="CAXDID020000073">
    <property type="protein sequence ID" value="CAL6015412.1"/>
    <property type="molecule type" value="Genomic_DNA"/>
</dbReference>
<reference evidence="1" key="1">
    <citation type="submission" date="2023-06" db="EMBL/GenBank/DDBJ databases">
        <authorList>
            <person name="Kurt Z."/>
        </authorList>
    </citation>
    <scope>NUCLEOTIDE SEQUENCE</scope>
</reference>
<organism evidence="1">
    <name type="scientific">Hexamita inflata</name>
    <dbReference type="NCBI Taxonomy" id="28002"/>
    <lineage>
        <taxon>Eukaryota</taxon>
        <taxon>Metamonada</taxon>
        <taxon>Diplomonadida</taxon>
        <taxon>Hexamitidae</taxon>
        <taxon>Hexamitinae</taxon>
        <taxon>Hexamita</taxon>
    </lineage>
</organism>